<evidence type="ECO:0000259" key="11">
    <source>
        <dbReference type="PROSITE" id="PS51094"/>
    </source>
</evidence>
<evidence type="ECO:0000256" key="8">
    <source>
        <dbReference type="ARBA" id="ARBA00037387"/>
    </source>
</evidence>
<keyword evidence="5" id="KW-0808">Transferase</keyword>
<evidence type="ECO:0000256" key="2">
    <source>
        <dbReference type="ARBA" id="ARBA00022448"/>
    </source>
</evidence>
<evidence type="ECO:0000256" key="1">
    <source>
        <dbReference type="ARBA" id="ARBA00004496"/>
    </source>
</evidence>
<keyword evidence="2" id="KW-0813">Transport</keyword>
<dbReference type="InterPro" id="IPR016152">
    <property type="entry name" value="PTrfase/Anion_transptr"/>
</dbReference>
<dbReference type="Proteomes" id="UP000286773">
    <property type="component" value="Unassembled WGS sequence"/>
</dbReference>
<protein>
    <recommendedName>
        <fullName evidence="9">Ascorbate-specific PTS system EIIA component</fullName>
    </recommendedName>
    <alternativeName>
        <fullName evidence="10">Ascorbate-specific phosphotransferase enzyme IIA component</fullName>
    </alternativeName>
</protein>
<evidence type="ECO:0000256" key="7">
    <source>
        <dbReference type="ARBA" id="ARBA00022777"/>
    </source>
</evidence>
<dbReference type="Pfam" id="PF00359">
    <property type="entry name" value="PTS_EIIA_2"/>
    <property type="match status" value="1"/>
</dbReference>
<sequence>MLKEYLAGNSLFISHVPDWQQAIRMAAQPLLEKGIITNEYIDAMIQNVLDNGNYIIILPKVAMPHARSEYGSKGVGMSFLRLLEPVMFPKNEPVELFFVLASNTPEGHLELLADLAEALSDSEVYETLLEIETEEELLTIFDKK</sequence>
<comment type="caution">
    <text evidence="12">The sequence shown here is derived from an EMBL/GenBank/DDBJ whole genome shotgun (WGS) entry which is preliminary data.</text>
</comment>
<keyword evidence="13" id="KW-1185">Reference proteome</keyword>
<evidence type="ECO:0000256" key="4">
    <source>
        <dbReference type="ARBA" id="ARBA00022553"/>
    </source>
</evidence>
<dbReference type="InterPro" id="IPR002178">
    <property type="entry name" value="PTS_EIIA_type-2_dom"/>
</dbReference>
<name>A0A430AZ12_9ENTE</name>
<dbReference type="GO" id="GO:0009401">
    <property type="term" value="P:phosphoenolpyruvate-dependent sugar phosphotransferase system"/>
    <property type="evidence" value="ECO:0007669"/>
    <property type="project" value="UniProtKB-KW"/>
</dbReference>
<dbReference type="SUPFAM" id="SSF55804">
    <property type="entry name" value="Phoshotransferase/anion transport protein"/>
    <property type="match status" value="1"/>
</dbReference>
<keyword evidence="12" id="KW-0762">Sugar transport</keyword>
<evidence type="ECO:0000256" key="9">
    <source>
        <dbReference type="ARBA" id="ARBA00041175"/>
    </source>
</evidence>
<evidence type="ECO:0000256" key="10">
    <source>
        <dbReference type="ARBA" id="ARBA00042072"/>
    </source>
</evidence>
<reference evidence="12 13" key="1">
    <citation type="submission" date="2017-05" db="EMBL/GenBank/DDBJ databases">
        <title>Vagococcus spp. assemblies.</title>
        <authorList>
            <person name="Gulvik C.A."/>
        </authorList>
    </citation>
    <scope>NUCLEOTIDE SEQUENCE [LARGE SCALE GENOMIC DNA]</scope>
    <source>
        <strain evidence="12 13">LMG 24798</strain>
    </source>
</reference>
<dbReference type="Gene3D" id="3.40.930.10">
    <property type="entry name" value="Mannitol-specific EII, Chain A"/>
    <property type="match status" value="1"/>
</dbReference>
<accession>A0A430AZ12</accession>
<keyword evidence="4" id="KW-0597">Phosphoprotein</keyword>
<comment type="subcellular location">
    <subcellularLocation>
        <location evidence="1">Cytoplasm</location>
    </subcellularLocation>
</comment>
<evidence type="ECO:0000256" key="5">
    <source>
        <dbReference type="ARBA" id="ARBA00022679"/>
    </source>
</evidence>
<dbReference type="EMBL" id="NGKC01000003">
    <property type="protein sequence ID" value="RSU13330.1"/>
    <property type="molecule type" value="Genomic_DNA"/>
</dbReference>
<keyword evidence="7" id="KW-0418">Kinase</keyword>
<dbReference type="InterPro" id="IPR051351">
    <property type="entry name" value="Ascorbate-PTS_EIIA_comp"/>
</dbReference>
<evidence type="ECO:0000313" key="13">
    <source>
        <dbReference type="Proteomes" id="UP000286773"/>
    </source>
</evidence>
<feature type="domain" description="PTS EIIA type-2" evidence="11">
    <location>
        <begin position="1"/>
        <end position="144"/>
    </location>
</feature>
<dbReference type="GO" id="GO:0016301">
    <property type="term" value="F:kinase activity"/>
    <property type="evidence" value="ECO:0007669"/>
    <property type="project" value="UniProtKB-KW"/>
</dbReference>
<organism evidence="12 13">
    <name type="scientific">Vagococcus acidifermentans</name>
    <dbReference type="NCBI Taxonomy" id="564710"/>
    <lineage>
        <taxon>Bacteria</taxon>
        <taxon>Bacillati</taxon>
        <taxon>Bacillota</taxon>
        <taxon>Bacilli</taxon>
        <taxon>Lactobacillales</taxon>
        <taxon>Enterococcaceae</taxon>
        <taxon>Vagococcus</taxon>
    </lineage>
</organism>
<evidence type="ECO:0000256" key="3">
    <source>
        <dbReference type="ARBA" id="ARBA00022490"/>
    </source>
</evidence>
<dbReference type="GO" id="GO:0005737">
    <property type="term" value="C:cytoplasm"/>
    <property type="evidence" value="ECO:0007669"/>
    <property type="project" value="UniProtKB-SubCell"/>
</dbReference>
<dbReference type="CDD" id="cd00211">
    <property type="entry name" value="PTS_IIA_fru"/>
    <property type="match status" value="1"/>
</dbReference>
<dbReference type="PANTHER" id="PTHR36203">
    <property type="entry name" value="ASCORBATE-SPECIFIC PTS SYSTEM EIIA COMPONENT"/>
    <property type="match status" value="1"/>
</dbReference>
<proteinExistence type="predicted"/>
<comment type="function">
    <text evidence="8">The phosphoenolpyruvate-dependent sugar phosphotransferase system (sugar PTS), a major carbohydrate active transport system, catalyzes the phosphorylation of incoming sugar substrates concomitantly with their translocation across the cell membrane. The enzyme II UlaABC PTS system is involved in ascorbate transport.</text>
</comment>
<dbReference type="OrthoDB" id="369398at2"/>
<gene>
    <name evidence="12" type="ORF">CBF27_03890</name>
</gene>
<evidence type="ECO:0000313" key="12">
    <source>
        <dbReference type="EMBL" id="RSU13330.1"/>
    </source>
</evidence>
<dbReference type="PANTHER" id="PTHR36203:SF1">
    <property type="entry name" value="ASCORBATE-SPECIFIC PTS SYSTEM EIIA COMPONENT"/>
    <property type="match status" value="1"/>
</dbReference>
<keyword evidence="3" id="KW-0963">Cytoplasm</keyword>
<keyword evidence="6" id="KW-0598">Phosphotransferase system</keyword>
<dbReference type="AlphaFoldDB" id="A0A430AZ12"/>
<dbReference type="RefSeq" id="WP_126812625.1">
    <property type="nucleotide sequence ID" value="NZ_NGKC01000003.1"/>
</dbReference>
<dbReference type="PROSITE" id="PS51094">
    <property type="entry name" value="PTS_EIIA_TYPE_2"/>
    <property type="match status" value="1"/>
</dbReference>
<evidence type="ECO:0000256" key="6">
    <source>
        <dbReference type="ARBA" id="ARBA00022683"/>
    </source>
</evidence>